<evidence type="ECO:0000313" key="2">
    <source>
        <dbReference type="EMBL" id="MBP2454710.1"/>
    </source>
</evidence>
<comment type="caution">
    <text evidence="2">The sequence shown here is derived from an EMBL/GenBank/DDBJ whole genome shotgun (WGS) entry which is preliminary data.</text>
</comment>
<organism evidence="2 3">
    <name type="scientific">Mycolicibacterium lutetiense</name>
    <dbReference type="NCBI Taxonomy" id="1641992"/>
    <lineage>
        <taxon>Bacteria</taxon>
        <taxon>Bacillati</taxon>
        <taxon>Actinomycetota</taxon>
        <taxon>Actinomycetes</taxon>
        <taxon>Mycobacteriales</taxon>
        <taxon>Mycobacteriaceae</taxon>
        <taxon>Mycolicibacterium</taxon>
    </lineage>
</organism>
<protein>
    <submittedName>
        <fullName evidence="2">Uncharacterized protein</fullName>
    </submittedName>
</protein>
<keyword evidence="3" id="KW-1185">Reference proteome</keyword>
<dbReference type="EMBL" id="JAGIOP010000002">
    <property type="protein sequence ID" value="MBP2454710.1"/>
    <property type="molecule type" value="Genomic_DNA"/>
</dbReference>
<gene>
    <name evidence="2" type="ORF">JOF57_004623</name>
</gene>
<proteinExistence type="predicted"/>
<dbReference type="Proteomes" id="UP000694460">
    <property type="component" value="Unassembled WGS sequence"/>
</dbReference>
<feature type="region of interest" description="Disordered" evidence="1">
    <location>
        <begin position="1"/>
        <end position="45"/>
    </location>
</feature>
<reference evidence="2 3" key="1">
    <citation type="submission" date="2021-03" db="EMBL/GenBank/DDBJ databases">
        <title>Sequencing the genomes of 1000 actinobacteria strains.</title>
        <authorList>
            <person name="Klenk H.-P."/>
        </authorList>
    </citation>
    <scope>NUCLEOTIDE SEQUENCE [LARGE SCALE GENOMIC DNA]</scope>
    <source>
        <strain evidence="2 3">DSM 46713</strain>
    </source>
</reference>
<evidence type="ECO:0000313" key="3">
    <source>
        <dbReference type="Proteomes" id="UP000694460"/>
    </source>
</evidence>
<accession>A0ABS4ZYX1</accession>
<sequence length="45" mass="4876">MDSSELFSHPEQQEPVPEVEATNATSSDMVFSDPPRSQARADAPS</sequence>
<dbReference type="RefSeq" id="WP_209920368.1">
    <property type="nucleotide sequence ID" value="NZ_JAGIOP010000002.1"/>
</dbReference>
<evidence type="ECO:0000256" key="1">
    <source>
        <dbReference type="SAM" id="MobiDB-lite"/>
    </source>
</evidence>
<name>A0ABS4ZYX1_9MYCO</name>